<dbReference type="GO" id="GO:0043138">
    <property type="term" value="F:3'-5' DNA helicase activity"/>
    <property type="evidence" value="ECO:0007669"/>
    <property type="project" value="TreeGrafter"/>
</dbReference>
<dbReference type="EMBL" id="MRZV01000935">
    <property type="protein sequence ID" value="PIK42436.1"/>
    <property type="molecule type" value="Genomic_DNA"/>
</dbReference>
<sequence length="856" mass="97124">MVTSWCETNRDGNMAGNQKSSNDDEYFDDVLDGDEVPDEILYEVEELGPDAATPLKARTFGLVSDGQDDEEEEDDDDRDYFANLPLEILENIFCRISVLDLLQSCSLVCQRWWNVIANNSFITWKKAYRRSKGNARSWSSPLKDSSEESCLLDVIRYLSTINRLPGESTIADLEKHSNYSFAKDLIAENLPDLMKDEHPHPWSVVAALVILAEMVKDVREILDCLLHPDSTNSTMTVTEVLYCIATLLLSLQRQHNLCRRLHFRVFYALFLFENDVRPSSVQVIDSTPDVQWKKALAGKSKFPLTQEQLRIVNHRIGINRRDEVVKVIAFAGTGKTTTLIKFAEANRYLHLLYVAFNKTVQVEASRTFPGNTECRTTHSLAFEKIKHRYGHKLTFDLKPYTIKDLLPERPKGERSKLQWALYARLAILKDAEYLWGRMIDENDREAQITHDGYLKVYQLSKPIISDVQCLLIDEAQDLTPAQQDVLLNQPIPKILVGDPHQQIYSFRGARNAMDNIQADTVYHLTRSFRFGSEIAYMANCILDVFKHMTEQTIVGTEEDGSLCGQQVGQKAIVCRGNTTIFKEAVRLTTMENHAHRRLAFTGGFNFDKLMDLYKLSTGSTCSIWNDLYRKMQSFSNLEVYARNADDVELQGLIQIVRVYNHRLPELIEKIKKETVKNLQSATIVLTTAHKAKGLEFDTVQLANDFSIFSPNVVPVEGGGAVITEDINLPEDEKNLIYVAVTRAKKSLMLNENLKKCLGKISEHFKFPLSTKLFLESESNGQCLDCGQAITSQQRVAMAKVWSVKIGKVGSSLFHQHPTSDGGFICSSCAHHHLPGFQKIFLGDKQAPRVAQIEELF</sequence>
<dbReference type="GO" id="GO:0005524">
    <property type="term" value="F:ATP binding"/>
    <property type="evidence" value="ECO:0007669"/>
    <property type="project" value="UniProtKB-KW"/>
</dbReference>
<dbReference type="GO" id="GO:0016787">
    <property type="term" value="F:hydrolase activity"/>
    <property type="evidence" value="ECO:0007669"/>
    <property type="project" value="UniProtKB-KW"/>
</dbReference>
<dbReference type="STRING" id="307972.A0A2G8K337"/>
<keyword evidence="3" id="KW-0347">Helicase</keyword>
<dbReference type="GO" id="GO:0003677">
    <property type="term" value="F:DNA binding"/>
    <property type="evidence" value="ECO:0007669"/>
    <property type="project" value="InterPro"/>
</dbReference>
<keyword evidence="4" id="KW-0067">ATP-binding</keyword>
<gene>
    <name evidence="7" type="ORF">BSL78_20695</name>
</gene>
<evidence type="ECO:0000313" key="7">
    <source>
        <dbReference type="EMBL" id="PIK42436.1"/>
    </source>
</evidence>
<dbReference type="Pfam" id="PF12937">
    <property type="entry name" value="F-box-like"/>
    <property type="match status" value="1"/>
</dbReference>
<proteinExistence type="predicted"/>
<dbReference type="InterPro" id="IPR014017">
    <property type="entry name" value="DNA_helicase_UvrD-like_C"/>
</dbReference>
<evidence type="ECO:0000256" key="1">
    <source>
        <dbReference type="ARBA" id="ARBA00022741"/>
    </source>
</evidence>
<dbReference type="Gene3D" id="3.40.50.300">
    <property type="entry name" value="P-loop containing nucleotide triphosphate hydrolases"/>
    <property type="match status" value="2"/>
</dbReference>
<feature type="domain" description="F-box" evidence="6">
    <location>
        <begin position="78"/>
        <end position="127"/>
    </location>
</feature>
<organism evidence="7 8">
    <name type="scientific">Stichopus japonicus</name>
    <name type="common">Sea cucumber</name>
    <dbReference type="NCBI Taxonomy" id="307972"/>
    <lineage>
        <taxon>Eukaryota</taxon>
        <taxon>Metazoa</taxon>
        <taxon>Echinodermata</taxon>
        <taxon>Eleutherozoa</taxon>
        <taxon>Echinozoa</taxon>
        <taxon>Holothuroidea</taxon>
        <taxon>Aspidochirotacea</taxon>
        <taxon>Aspidochirotida</taxon>
        <taxon>Stichopodidae</taxon>
        <taxon>Apostichopus</taxon>
    </lineage>
</organism>
<comment type="caution">
    <text evidence="7">The sequence shown here is derived from an EMBL/GenBank/DDBJ whole genome shotgun (WGS) entry which is preliminary data.</text>
</comment>
<dbReference type="OrthoDB" id="1470711at2759"/>
<feature type="region of interest" description="Disordered" evidence="5">
    <location>
        <begin position="1"/>
        <end position="26"/>
    </location>
</feature>
<evidence type="ECO:0000256" key="2">
    <source>
        <dbReference type="ARBA" id="ARBA00022801"/>
    </source>
</evidence>
<dbReference type="InterPro" id="IPR001810">
    <property type="entry name" value="F-box_dom"/>
</dbReference>
<dbReference type="InterPro" id="IPR027417">
    <property type="entry name" value="P-loop_NTPase"/>
</dbReference>
<dbReference type="InterPro" id="IPR036047">
    <property type="entry name" value="F-box-like_dom_sf"/>
</dbReference>
<evidence type="ECO:0000313" key="8">
    <source>
        <dbReference type="Proteomes" id="UP000230750"/>
    </source>
</evidence>
<keyword evidence="8" id="KW-1185">Reference proteome</keyword>
<dbReference type="Pfam" id="PF13245">
    <property type="entry name" value="AAA_19"/>
    <property type="match status" value="1"/>
</dbReference>
<dbReference type="GO" id="GO:0000724">
    <property type="term" value="P:double-strand break repair via homologous recombination"/>
    <property type="evidence" value="ECO:0007669"/>
    <property type="project" value="TreeGrafter"/>
</dbReference>
<dbReference type="Proteomes" id="UP000230750">
    <property type="component" value="Unassembled WGS sequence"/>
</dbReference>
<keyword evidence="1" id="KW-0547">Nucleotide-binding</keyword>
<keyword evidence="2" id="KW-0378">Hydrolase</keyword>
<evidence type="ECO:0000256" key="3">
    <source>
        <dbReference type="ARBA" id="ARBA00022806"/>
    </source>
</evidence>
<dbReference type="PROSITE" id="PS50181">
    <property type="entry name" value="FBOX"/>
    <property type="match status" value="1"/>
</dbReference>
<dbReference type="Gene3D" id="1.10.486.10">
    <property type="entry name" value="PCRA, domain 4"/>
    <property type="match status" value="1"/>
</dbReference>
<protein>
    <submittedName>
        <fullName evidence="7">Putative F-box only protein 18-like</fullName>
    </submittedName>
</protein>
<dbReference type="SUPFAM" id="SSF52540">
    <property type="entry name" value="P-loop containing nucleoside triphosphate hydrolases"/>
    <property type="match status" value="1"/>
</dbReference>
<dbReference type="PANTHER" id="PTHR11070">
    <property type="entry name" value="UVRD / RECB / PCRA DNA HELICASE FAMILY MEMBER"/>
    <property type="match status" value="1"/>
</dbReference>
<evidence type="ECO:0000259" key="6">
    <source>
        <dbReference type="PROSITE" id="PS50181"/>
    </source>
</evidence>
<evidence type="ECO:0000256" key="4">
    <source>
        <dbReference type="ARBA" id="ARBA00022840"/>
    </source>
</evidence>
<dbReference type="SUPFAM" id="SSF81383">
    <property type="entry name" value="F-box domain"/>
    <property type="match status" value="1"/>
</dbReference>
<dbReference type="GO" id="GO:0031297">
    <property type="term" value="P:replication fork processing"/>
    <property type="evidence" value="ECO:0007669"/>
    <property type="project" value="TreeGrafter"/>
</dbReference>
<evidence type="ECO:0000256" key="5">
    <source>
        <dbReference type="SAM" id="MobiDB-lite"/>
    </source>
</evidence>
<dbReference type="InterPro" id="IPR000212">
    <property type="entry name" value="DNA_helicase_UvrD/REP"/>
</dbReference>
<accession>A0A2G8K337</accession>
<dbReference type="PANTHER" id="PTHR11070:SF30">
    <property type="entry name" value="F-BOX DNA HELICASE 1"/>
    <property type="match status" value="1"/>
</dbReference>
<dbReference type="Gene3D" id="1.20.1280.50">
    <property type="match status" value="1"/>
</dbReference>
<dbReference type="GO" id="GO:0005634">
    <property type="term" value="C:nucleus"/>
    <property type="evidence" value="ECO:0007669"/>
    <property type="project" value="TreeGrafter"/>
</dbReference>
<dbReference type="Pfam" id="PF13361">
    <property type="entry name" value="UvrD_C"/>
    <property type="match status" value="1"/>
</dbReference>
<reference evidence="7 8" key="1">
    <citation type="journal article" date="2017" name="PLoS Biol.">
        <title>The sea cucumber genome provides insights into morphological evolution and visceral regeneration.</title>
        <authorList>
            <person name="Zhang X."/>
            <person name="Sun L."/>
            <person name="Yuan J."/>
            <person name="Sun Y."/>
            <person name="Gao Y."/>
            <person name="Zhang L."/>
            <person name="Li S."/>
            <person name="Dai H."/>
            <person name="Hamel J.F."/>
            <person name="Liu C."/>
            <person name="Yu Y."/>
            <person name="Liu S."/>
            <person name="Lin W."/>
            <person name="Guo K."/>
            <person name="Jin S."/>
            <person name="Xu P."/>
            <person name="Storey K.B."/>
            <person name="Huan P."/>
            <person name="Zhang T."/>
            <person name="Zhou Y."/>
            <person name="Zhang J."/>
            <person name="Lin C."/>
            <person name="Li X."/>
            <person name="Xing L."/>
            <person name="Huo D."/>
            <person name="Sun M."/>
            <person name="Wang L."/>
            <person name="Mercier A."/>
            <person name="Li F."/>
            <person name="Yang H."/>
            <person name="Xiang J."/>
        </authorList>
    </citation>
    <scope>NUCLEOTIDE SEQUENCE [LARGE SCALE GENOMIC DNA]</scope>
    <source>
        <strain evidence="7">Shaxun</strain>
        <tissue evidence="7">Muscle</tissue>
    </source>
</reference>
<dbReference type="AlphaFoldDB" id="A0A2G8K337"/>
<name>A0A2G8K337_STIJA</name>